<dbReference type="SMART" id="SM00855">
    <property type="entry name" value="PGAM"/>
    <property type="match status" value="1"/>
</dbReference>
<proteinExistence type="predicted"/>
<gene>
    <name evidence="1" type="ORF">JD82_03757</name>
</gene>
<dbReference type="GO" id="GO:0005737">
    <property type="term" value="C:cytoplasm"/>
    <property type="evidence" value="ECO:0007669"/>
    <property type="project" value="TreeGrafter"/>
</dbReference>
<dbReference type="InterPro" id="IPR050275">
    <property type="entry name" value="PGM_Phosphatase"/>
</dbReference>
<reference evidence="1 2" key="1">
    <citation type="submission" date="2019-07" db="EMBL/GenBank/DDBJ databases">
        <title>R&amp;d 2014.</title>
        <authorList>
            <person name="Klenk H.-P."/>
        </authorList>
    </citation>
    <scope>NUCLEOTIDE SEQUENCE [LARGE SCALE GENOMIC DNA]</scope>
    <source>
        <strain evidence="1 2">DSM 43194</strain>
    </source>
</reference>
<dbReference type="AlphaFoldDB" id="A0A660CJ51"/>
<dbReference type="Proteomes" id="UP000317303">
    <property type="component" value="Unassembled WGS sequence"/>
</dbReference>
<dbReference type="OrthoDB" id="9793115at2"/>
<dbReference type="RefSeq" id="WP_030530025.1">
    <property type="nucleotide sequence ID" value="NZ_JOIJ01000001.1"/>
</dbReference>
<evidence type="ECO:0000313" key="1">
    <source>
        <dbReference type="EMBL" id="TWH21887.1"/>
    </source>
</evidence>
<protein>
    <submittedName>
        <fullName evidence="1">Putative phosphoglycerate mutase</fullName>
    </submittedName>
</protein>
<dbReference type="PANTHER" id="PTHR48100:SF58">
    <property type="entry name" value="PE-PGRS FAMILY PROTEIN PE_PGRS11"/>
    <property type="match status" value="1"/>
</dbReference>
<dbReference type="SUPFAM" id="SSF53254">
    <property type="entry name" value="Phosphoglycerate mutase-like"/>
    <property type="match status" value="1"/>
</dbReference>
<name>A0A660CJ51_9PSEU</name>
<dbReference type="GO" id="GO:0016791">
    <property type="term" value="F:phosphatase activity"/>
    <property type="evidence" value="ECO:0007669"/>
    <property type="project" value="TreeGrafter"/>
</dbReference>
<dbReference type="Pfam" id="PF00300">
    <property type="entry name" value="His_Phos_1"/>
    <property type="match status" value="1"/>
</dbReference>
<dbReference type="InterPro" id="IPR013078">
    <property type="entry name" value="His_Pase_superF_clade-1"/>
</dbReference>
<comment type="caution">
    <text evidence="1">The sequence shown here is derived from an EMBL/GenBank/DDBJ whole genome shotgun (WGS) entry which is preliminary data.</text>
</comment>
<keyword evidence="2" id="KW-1185">Reference proteome</keyword>
<evidence type="ECO:0000313" key="2">
    <source>
        <dbReference type="Proteomes" id="UP000317303"/>
    </source>
</evidence>
<sequence length="205" mass="22157">MRLYLVRHAQSEANVRKILDTALPGPPLTELGRQQAEALVETFADEPIAAVYASRALRARQTAGPLAAARSADVQVLDGVHEVDVGDLEGRGDQEAIETYGKVVHQWTQGALEVPLPGGESGHDVRTRYVTAVDRLRERHDGTDEAVVLVSHGGAIRLGAEWLAPNVTAEIADTGLLPNTAYVRLDARPDGGWRCSEWAGIRVQD</sequence>
<organism evidence="1 2">
    <name type="scientific">Prauserella rugosa</name>
    <dbReference type="NCBI Taxonomy" id="43354"/>
    <lineage>
        <taxon>Bacteria</taxon>
        <taxon>Bacillati</taxon>
        <taxon>Actinomycetota</taxon>
        <taxon>Actinomycetes</taxon>
        <taxon>Pseudonocardiales</taxon>
        <taxon>Pseudonocardiaceae</taxon>
        <taxon>Prauserella</taxon>
    </lineage>
</organism>
<dbReference type="InterPro" id="IPR029033">
    <property type="entry name" value="His_PPase_superfam"/>
</dbReference>
<dbReference type="EMBL" id="VLJV01000001">
    <property type="protein sequence ID" value="TWH21887.1"/>
    <property type="molecule type" value="Genomic_DNA"/>
</dbReference>
<dbReference type="CDD" id="cd07067">
    <property type="entry name" value="HP_PGM_like"/>
    <property type="match status" value="1"/>
</dbReference>
<dbReference type="PANTHER" id="PTHR48100">
    <property type="entry name" value="BROAD-SPECIFICITY PHOSPHATASE YOR283W-RELATED"/>
    <property type="match status" value="1"/>
</dbReference>
<accession>A0A660CJ51</accession>
<dbReference type="Gene3D" id="3.40.50.1240">
    <property type="entry name" value="Phosphoglycerate mutase-like"/>
    <property type="match status" value="1"/>
</dbReference>